<keyword evidence="2" id="KW-1185">Reference proteome</keyword>
<proteinExistence type="predicted"/>
<evidence type="ECO:0000313" key="2">
    <source>
        <dbReference type="Proteomes" id="UP000509742"/>
    </source>
</evidence>
<dbReference type="Pfam" id="PF16753">
    <property type="entry name" value="Tipalpha"/>
    <property type="match status" value="1"/>
</dbReference>
<accession>A0ABM7L1Q6</accession>
<dbReference type="PROSITE" id="PS51257">
    <property type="entry name" value="PROKAR_LIPOPROTEIN"/>
    <property type="match status" value="1"/>
</dbReference>
<name>A0ABM7L1Q6_9HELI</name>
<dbReference type="InterPro" id="IPR031923">
    <property type="entry name" value="Tipalpha"/>
</dbReference>
<protein>
    <submittedName>
        <fullName evidence="1">Tumor necrosis factor alpha-inducing protein</fullName>
    </submittedName>
</protein>
<sequence>MRVVLILLGVLLVACVPTHKKQAFLAGMPDWMVQDQSMYVTRGVDSSHVINGEVKKSEAIARERARFRVAIHIAGKIKDVFKRTQNANQKPYDDAIFEEITQAIANSLDKEEQLGEYINPNNQEVFMLVRVNSYSVMRLGRGLSEIKTLDPETIKQIMSGVQKVFNEAVLEKDAKSNHDFTQDRGGH</sequence>
<evidence type="ECO:0000313" key="1">
    <source>
        <dbReference type="EMBL" id="BCD46614.1"/>
    </source>
</evidence>
<organism evidence="1 2">
    <name type="scientific">Helicobacter suis</name>
    <dbReference type="NCBI Taxonomy" id="104628"/>
    <lineage>
        <taxon>Bacteria</taxon>
        <taxon>Pseudomonadati</taxon>
        <taxon>Campylobacterota</taxon>
        <taxon>Epsilonproteobacteria</taxon>
        <taxon>Campylobacterales</taxon>
        <taxon>Helicobacteraceae</taxon>
        <taxon>Helicobacter</taxon>
    </lineage>
</organism>
<reference evidence="1 2" key="1">
    <citation type="submission" date="2020-04" db="EMBL/GenBank/DDBJ databases">
        <title>Genomic analysis of gastric non-Helicobacter pylori Helicobacters isolated in Japan.</title>
        <authorList>
            <person name="Suzuki M."/>
            <person name="Rimbara E."/>
        </authorList>
    </citation>
    <scope>NUCLEOTIDE SEQUENCE [LARGE SCALE GENOMIC DNA]</scope>
    <source>
        <strain evidence="1 2">NHP19-0020</strain>
    </source>
</reference>
<dbReference type="Gene3D" id="3.10.129.140">
    <property type="entry name" value="Helicobacter TNF-alpha-Inducing protein"/>
    <property type="match status" value="1"/>
</dbReference>
<dbReference type="Proteomes" id="UP000509742">
    <property type="component" value="Chromosome"/>
</dbReference>
<dbReference type="RefSeq" id="WP_232088080.1">
    <property type="nucleotide sequence ID" value="NZ_AP023036.1"/>
</dbReference>
<dbReference type="EMBL" id="AP023036">
    <property type="protein sequence ID" value="BCD46614.1"/>
    <property type="molecule type" value="Genomic_DNA"/>
</dbReference>
<gene>
    <name evidence="1" type="ORF">NHP190020_16530</name>
</gene>